<accession>A0ABU8SJ76</accession>
<sequence>MEKLYWDTIKINDKKLYFTVNSNGLNFISDADQGISQIYQFYPKGQFEFRNQRKVTAEYVDQFEDFLLGEIKQFDLPIDIQEAGDAKLQRVWQLIQTIPYGSIMSVAELAQKAGVDEATVKHALKESPLMMIIPVHRIICEEKLDNVVRGGLAMKSQLLEMEAINGLDDIE</sequence>
<gene>
    <name evidence="3" type="ORF">R4146_01270</name>
</gene>
<dbReference type="CDD" id="cd06445">
    <property type="entry name" value="ATase"/>
    <property type="match status" value="1"/>
</dbReference>
<reference evidence="3 4" key="1">
    <citation type="submission" date="2023-10" db="EMBL/GenBank/DDBJ databases">
        <title>Nicoliella lavandulae sp. nov. isolated from Lavandula angustifolia flowers.</title>
        <authorList>
            <person name="Alcantara C."/>
            <person name="Zuniga M."/>
            <person name="Landete J.M."/>
            <person name="Monedero V."/>
        </authorList>
    </citation>
    <scope>NUCLEOTIDE SEQUENCE [LARGE SCALE GENOMIC DNA]</scope>
    <source>
        <strain evidence="3 4">Es01</strain>
    </source>
</reference>
<dbReference type="Pfam" id="PF01035">
    <property type="entry name" value="DNA_binding_1"/>
    <property type="match status" value="1"/>
</dbReference>
<dbReference type="EC" id="2.1.1.63" evidence="3"/>
<keyword evidence="3" id="KW-0808">Transferase</keyword>
<feature type="domain" description="Methylated-DNA-[protein]-cysteine S-methyltransferase DNA binding" evidence="2">
    <location>
        <begin position="89"/>
        <end position="163"/>
    </location>
</feature>
<proteinExistence type="predicted"/>
<organism evidence="3 4">
    <name type="scientific">Nicoliella lavandulae</name>
    <dbReference type="NCBI Taxonomy" id="3082954"/>
    <lineage>
        <taxon>Bacteria</taxon>
        <taxon>Bacillati</taxon>
        <taxon>Bacillota</taxon>
        <taxon>Bacilli</taxon>
        <taxon>Lactobacillales</taxon>
        <taxon>Lactobacillaceae</taxon>
        <taxon>Nicoliella</taxon>
    </lineage>
</organism>
<evidence type="ECO:0000256" key="1">
    <source>
        <dbReference type="ARBA" id="ARBA00022763"/>
    </source>
</evidence>
<dbReference type="NCBIfam" id="TIGR00589">
    <property type="entry name" value="ogt"/>
    <property type="match status" value="1"/>
</dbReference>
<dbReference type="InterPro" id="IPR036388">
    <property type="entry name" value="WH-like_DNA-bd_sf"/>
</dbReference>
<keyword evidence="4" id="KW-1185">Reference proteome</keyword>
<dbReference type="GO" id="GO:0003908">
    <property type="term" value="F:methylated-DNA-[protein]-cysteine S-methyltransferase activity"/>
    <property type="evidence" value="ECO:0007669"/>
    <property type="project" value="UniProtKB-EC"/>
</dbReference>
<comment type="caution">
    <text evidence="3">The sequence shown here is derived from an EMBL/GenBank/DDBJ whole genome shotgun (WGS) entry which is preliminary data.</text>
</comment>
<dbReference type="RefSeq" id="WP_339959659.1">
    <property type="nucleotide sequence ID" value="NZ_JAWMWH010000001.1"/>
</dbReference>
<keyword evidence="1" id="KW-0227">DNA damage</keyword>
<dbReference type="PANTHER" id="PTHR10815:SF12">
    <property type="entry name" value="METHYLATED-DNA--PROTEIN-CYSTEINE METHYLTRANSFERASE, INDUCIBLE"/>
    <property type="match status" value="1"/>
</dbReference>
<protein>
    <submittedName>
        <fullName evidence="3">Methylated-DNA--[protein]-cysteine S-methyltransferase</fullName>
        <ecNumber evidence="3">2.1.1.63</ecNumber>
    </submittedName>
</protein>
<dbReference type="InterPro" id="IPR014048">
    <property type="entry name" value="MethylDNA_cys_MeTrfase_DNA-bd"/>
</dbReference>
<dbReference type="EMBL" id="JAWMWH010000001">
    <property type="protein sequence ID" value="MEJ6399819.1"/>
    <property type="molecule type" value="Genomic_DNA"/>
</dbReference>
<dbReference type="GO" id="GO:0032259">
    <property type="term" value="P:methylation"/>
    <property type="evidence" value="ECO:0007669"/>
    <property type="project" value="UniProtKB-KW"/>
</dbReference>
<keyword evidence="3" id="KW-0489">Methyltransferase</keyword>
<name>A0ABU8SJ76_9LACO</name>
<dbReference type="Proteomes" id="UP001370590">
    <property type="component" value="Unassembled WGS sequence"/>
</dbReference>
<dbReference type="PANTHER" id="PTHR10815">
    <property type="entry name" value="METHYLATED-DNA--PROTEIN-CYSTEINE METHYLTRANSFERASE"/>
    <property type="match status" value="1"/>
</dbReference>
<evidence type="ECO:0000259" key="2">
    <source>
        <dbReference type="Pfam" id="PF01035"/>
    </source>
</evidence>
<evidence type="ECO:0000313" key="3">
    <source>
        <dbReference type="EMBL" id="MEJ6399819.1"/>
    </source>
</evidence>
<evidence type="ECO:0000313" key="4">
    <source>
        <dbReference type="Proteomes" id="UP001370590"/>
    </source>
</evidence>
<dbReference type="Gene3D" id="1.10.10.10">
    <property type="entry name" value="Winged helix-like DNA-binding domain superfamily/Winged helix DNA-binding domain"/>
    <property type="match status" value="1"/>
</dbReference>
<dbReference type="SUPFAM" id="SSF46767">
    <property type="entry name" value="Methylated DNA-protein cysteine methyltransferase, C-terminal domain"/>
    <property type="match status" value="1"/>
</dbReference>
<dbReference type="InterPro" id="IPR036217">
    <property type="entry name" value="MethylDNA_cys_MeTrfase_DNAb"/>
</dbReference>